<organism evidence="2 3">
    <name type="scientific">Cotesia typhae</name>
    <dbReference type="NCBI Taxonomy" id="2053667"/>
    <lineage>
        <taxon>Eukaryota</taxon>
        <taxon>Metazoa</taxon>
        <taxon>Ecdysozoa</taxon>
        <taxon>Arthropoda</taxon>
        <taxon>Hexapoda</taxon>
        <taxon>Insecta</taxon>
        <taxon>Pterygota</taxon>
        <taxon>Neoptera</taxon>
        <taxon>Endopterygota</taxon>
        <taxon>Hymenoptera</taxon>
        <taxon>Apocrita</taxon>
        <taxon>Ichneumonoidea</taxon>
        <taxon>Braconidae</taxon>
        <taxon>Microgastrinae</taxon>
        <taxon>Cotesia</taxon>
    </lineage>
</organism>
<dbReference type="AlphaFoldDB" id="A0A8J5V7V0"/>
<reference evidence="2" key="2">
    <citation type="submission" date="2021-04" db="EMBL/GenBank/DDBJ databases">
        <title>Genome-wide patterns of bracovirus chromosomal integration into multiple host tissues during parasitism.</title>
        <authorList>
            <person name="Chebbi M.A.C."/>
        </authorList>
    </citation>
    <scope>NUCLEOTIDE SEQUENCE</scope>
    <source>
        <tissue evidence="2">Whole body</tissue>
    </source>
</reference>
<dbReference type="OrthoDB" id="7550690at2759"/>
<gene>
    <name evidence="2" type="ORF">G9C98_005474</name>
</gene>
<comment type="caution">
    <text evidence="2">The sequence shown here is derived from an EMBL/GenBank/DDBJ whole genome shotgun (WGS) entry which is preliminary data.</text>
</comment>
<protein>
    <submittedName>
        <fullName evidence="2">Uncharacterized protein</fullName>
    </submittedName>
</protein>
<evidence type="ECO:0000256" key="1">
    <source>
        <dbReference type="SAM" id="MobiDB-lite"/>
    </source>
</evidence>
<proteinExistence type="predicted"/>
<sequence>MYYVVFWDKTSAVVPASWVDSDSRTFKWAKTKNASLLIIRADNPKDNWITYNYVQLSGPFEAYDEARDFELDALNLSTNDDEGFTAVKTNKKLEMVEKRKRNCNKPLRYCDTEDESTPIQKKTKSRKRIISASSSSENEDSGINNIPMPPATYVSQKDQQLPPTFKTPISSHHSTSENQIKSSHSTYKSMSSFNNTNEKNTDNDLVEIPPTSLSQDPDSFRKDGAQSPRLNNDFDNIENLRDSLNVSPRAIPQIRSIKKSNIPLRIIRDHSR</sequence>
<dbReference type="EMBL" id="JAAOIC020000047">
    <property type="protein sequence ID" value="KAG8037264.1"/>
    <property type="molecule type" value="Genomic_DNA"/>
</dbReference>
<reference evidence="2" key="1">
    <citation type="submission" date="2020-03" db="EMBL/GenBank/DDBJ databases">
        <authorList>
            <person name="Chebbi M.A."/>
            <person name="Drezen J.M."/>
        </authorList>
    </citation>
    <scope>NUCLEOTIDE SEQUENCE</scope>
    <source>
        <tissue evidence="2">Whole body</tissue>
    </source>
</reference>
<dbReference type="Proteomes" id="UP000729913">
    <property type="component" value="Unassembled WGS sequence"/>
</dbReference>
<feature type="compositionally biased region" description="Polar residues" evidence="1">
    <location>
        <begin position="153"/>
        <end position="181"/>
    </location>
</feature>
<keyword evidence="3" id="KW-1185">Reference proteome</keyword>
<evidence type="ECO:0000313" key="3">
    <source>
        <dbReference type="Proteomes" id="UP000729913"/>
    </source>
</evidence>
<evidence type="ECO:0000313" key="2">
    <source>
        <dbReference type="EMBL" id="KAG8037264.1"/>
    </source>
</evidence>
<name>A0A8J5V7V0_9HYME</name>
<accession>A0A8J5V7V0</accession>
<feature type="region of interest" description="Disordered" evidence="1">
    <location>
        <begin position="108"/>
        <end position="232"/>
    </location>
</feature>
<feature type="compositionally biased region" description="Low complexity" evidence="1">
    <location>
        <begin position="182"/>
        <end position="192"/>
    </location>
</feature>